<reference evidence="1" key="1">
    <citation type="submission" date="2014-09" db="EMBL/GenBank/DDBJ databases">
        <authorList>
            <person name="Magalhaes I.L.F."/>
            <person name="Oliveira U."/>
            <person name="Santos F.R."/>
            <person name="Vidigal T.H.D.A."/>
            <person name="Brescovit A.D."/>
            <person name="Santos A.J."/>
        </authorList>
    </citation>
    <scope>NUCLEOTIDE SEQUENCE</scope>
    <source>
        <tissue evidence="1">Shoot tissue taken approximately 20 cm above the soil surface</tissue>
    </source>
</reference>
<sequence length="70" mass="7890">MEITVLMQSHLHEPSQFPIQCISRMEVNRIRNSSPRTETIHGHTQAAIGGKSTCIGWDTGETKKRSREKG</sequence>
<dbReference type="EMBL" id="GBRH01212158">
    <property type="protein sequence ID" value="JAD85737.1"/>
    <property type="molecule type" value="Transcribed_RNA"/>
</dbReference>
<name>A0A0A9DPM9_ARUDO</name>
<organism evidence="1">
    <name type="scientific">Arundo donax</name>
    <name type="common">Giant reed</name>
    <name type="synonym">Donax arundinaceus</name>
    <dbReference type="NCBI Taxonomy" id="35708"/>
    <lineage>
        <taxon>Eukaryota</taxon>
        <taxon>Viridiplantae</taxon>
        <taxon>Streptophyta</taxon>
        <taxon>Embryophyta</taxon>
        <taxon>Tracheophyta</taxon>
        <taxon>Spermatophyta</taxon>
        <taxon>Magnoliopsida</taxon>
        <taxon>Liliopsida</taxon>
        <taxon>Poales</taxon>
        <taxon>Poaceae</taxon>
        <taxon>PACMAD clade</taxon>
        <taxon>Arundinoideae</taxon>
        <taxon>Arundineae</taxon>
        <taxon>Arundo</taxon>
    </lineage>
</organism>
<proteinExistence type="predicted"/>
<accession>A0A0A9DPM9</accession>
<protein>
    <submittedName>
        <fullName evidence="1">Uncharacterized protein</fullName>
    </submittedName>
</protein>
<evidence type="ECO:0000313" key="1">
    <source>
        <dbReference type="EMBL" id="JAD85737.1"/>
    </source>
</evidence>
<reference evidence="1" key="2">
    <citation type="journal article" date="2015" name="Data Brief">
        <title>Shoot transcriptome of the giant reed, Arundo donax.</title>
        <authorList>
            <person name="Barrero R.A."/>
            <person name="Guerrero F.D."/>
            <person name="Moolhuijzen P."/>
            <person name="Goolsby J.A."/>
            <person name="Tidwell J."/>
            <person name="Bellgard S.E."/>
            <person name="Bellgard M.I."/>
        </authorList>
    </citation>
    <scope>NUCLEOTIDE SEQUENCE</scope>
    <source>
        <tissue evidence="1">Shoot tissue taken approximately 20 cm above the soil surface</tissue>
    </source>
</reference>
<dbReference type="AlphaFoldDB" id="A0A0A9DPM9"/>